<feature type="region of interest" description="Disordered" evidence="3">
    <location>
        <begin position="41"/>
        <end position="74"/>
    </location>
</feature>
<feature type="compositionally biased region" description="Acidic residues" evidence="3">
    <location>
        <begin position="53"/>
        <end position="62"/>
    </location>
</feature>
<dbReference type="SMART" id="SM00228">
    <property type="entry name" value="PDZ"/>
    <property type="match status" value="1"/>
</dbReference>
<dbReference type="PANTHER" id="PTHR43343:SF3">
    <property type="entry name" value="PROTEASE DO-LIKE 8, CHLOROPLASTIC"/>
    <property type="match status" value="1"/>
</dbReference>
<accession>A0ABR7N5Y3</accession>
<keyword evidence="7" id="KW-1185">Reference proteome</keyword>
<dbReference type="SUPFAM" id="SSF50156">
    <property type="entry name" value="PDZ domain-like"/>
    <property type="match status" value="1"/>
</dbReference>
<evidence type="ECO:0000313" key="6">
    <source>
        <dbReference type="EMBL" id="MBC8571555.1"/>
    </source>
</evidence>
<evidence type="ECO:0000256" key="3">
    <source>
        <dbReference type="SAM" id="MobiDB-lite"/>
    </source>
</evidence>
<feature type="region of interest" description="Disordered" evidence="3">
    <location>
        <begin position="432"/>
        <end position="481"/>
    </location>
</feature>
<feature type="domain" description="PDZ" evidence="5">
    <location>
        <begin position="324"/>
        <end position="413"/>
    </location>
</feature>
<dbReference type="InterPro" id="IPR051201">
    <property type="entry name" value="Chloro_Bact_Ser_Proteases"/>
</dbReference>
<dbReference type="Pfam" id="PF13365">
    <property type="entry name" value="Trypsin_2"/>
    <property type="match status" value="1"/>
</dbReference>
<dbReference type="PANTHER" id="PTHR43343">
    <property type="entry name" value="PEPTIDASE S12"/>
    <property type="match status" value="1"/>
</dbReference>
<dbReference type="PRINTS" id="PR00834">
    <property type="entry name" value="PROTEASES2C"/>
</dbReference>
<evidence type="ECO:0000256" key="2">
    <source>
        <dbReference type="ARBA" id="ARBA00022801"/>
    </source>
</evidence>
<reference evidence="6 7" key="1">
    <citation type="submission" date="2020-08" db="EMBL/GenBank/DDBJ databases">
        <title>Genome public.</title>
        <authorList>
            <person name="Liu C."/>
            <person name="Sun Q."/>
        </authorList>
    </citation>
    <scope>NUCLEOTIDE SEQUENCE [LARGE SCALE GENOMIC DNA]</scope>
    <source>
        <strain evidence="6 7">NSJ-46</strain>
    </source>
</reference>
<feature type="compositionally biased region" description="Basic and acidic residues" evidence="3">
    <location>
        <begin position="41"/>
        <end position="52"/>
    </location>
</feature>
<dbReference type="Pfam" id="PF13180">
    <property type="entry name" value="PDZ_2"/>
    <property type="match status" value="1"/>
</dbReference>
<dbReference type="Gene3D" id="2.40.10.120">
    <property type="match status" value="1"/>
</dbReference>
<dbReference type="EMBL" id="JACRSZ010000001">
    <property type="protein sequence ID" value="MBC8571555.1"/>
    <property type="molecule type" value="Genomic_DNA"/>
</dbReference>
<feature type="compositionally biased region" description="Acidic residues" evidence="3">
    <location>
        <begin position="441"/>
        <end position="466"/>
    </location>
</feature>
<evidence type="ECO:0000313" key="7">
    <source>
        <dbReference type="Proteomes" id="UP000657421"/>
    </source>
</evidence>
<keyword evidence="4" id="KW-0732">Signal</keyword>
<dbReference type="InterPro" id="IPR036034">
    <property type="entry name" value="PDZ_sf"/>
</dbReference>
<dbReference type="InterPro" id="IPR009003">
    <property type="entry name" value="Peptidase_S1_PA"/>
</dbReference>
<protein>
    <submittedName>
        <fullName evidence="6">Trypsin-like peptidase domain-containing protein</fullName>
    </submittedName>
</protein>
<evidence type="ECO:0000256" key="1">
    <source>
        <dbReference type="ARBA" id="ARBA00022670"/>
    </source>
</evidence>
<dbReference type="InterPro" id="IPR001478">
    <property type="entry name" value="PDZ"/>
</dbReference>
<dbReference type="SUPFAM" id="SSF50494">
    <property type="entry name" value="Trypsin-like serine proteases"/>
    <property type="match status" value="1"/>
</dbReference>
<organism evidence="6 7">
    <name type="scientific">Jingyaoa shaoxingensis</name>
    <dbReference type="NCBI Taxonomy" id="2763671"/>
    <lineage>
        <taxon>Bacteria</taxon>
        <taxon>Bacillati</taxon>
        <taxon>Bacillota</taxon>
        <taxon>Clostridia</taxon>
        <taxon>Lachnospirales</taxon>
        <taxon>Lachnospiraceae</taxon>
        <taxon>Jingyaoa</taxon>
    </lineage>
</organism>
<feature type="chain" id="PRO_5047248897" evidence="4">
    <location>
        <begin position="25"/>
        <end position="504"/>
    </location>
</feature>
<keyword evidence="1" id="KW-0645">Protease</keyword>
<feature type="signal peptide" evidence="4">
    <location>
        <begin position="1"/>
        <end position="24"/>
    </location>
</feature>
<keyword evidence="2" id="KW-0378">Hydrolase</keyword>
<comment type="caution">
    <text evidence="6">The sequence shown here is derived from an EMBL/GenBank/DDBJ whole genome shotgun (WGS) entry which is preliminary data.</text>
</comment>
<proteinExistence type="predicted"/>
<dbReference type="InterPro" id="IPR001940">
    <property type="entry name" value="Peptidase_S1C"/>
</dbReference>
<evidence type="ECO:0000256" key="4">
    <source>
        <dbReference type="SAM" id="SignalP"/>
    </source>
</evidence>
<gene>
    <name evidence="6" type="ORF">H8716_00425</name>
</gene>
<name>A0ABR7N5Y3_9FIRM</name>
<dbReference type="PROSITE" id="PS50106">
    <property type="entry name" value="PDZ"/>
    <property type="match status" value="1"/>
</dbReference>
<dbReference type="RefSeq" id="WP_249306402.1">
    <property type="nucleotide sequence ID" value="NZ_JACRSZ010000001.1"/>
</dbReference>
<sequence length="504" mass="54438">MHRKKYLRMIAAWMIAACMMTTSAGSITVYADGAQESERIKIGSDFSKRQTEETETETEEQQTESKEQKVSAADSKIGNLIRQTDLMNEKEQTSMPDISAVAENVMPSIVAITNVGVETISYFGAEYQMDSESTGSGIIVGKNDTELLIATNQHVVDGAEELTVCFSVDADEDEKLVPAQVKGTDSTWDLAVIAVNLSDISEDVAGKIRIVQMGDSDEIQVGEYAVAIGNALGYGQSVTFGIISALDREISVSTNNGVVSNHMIQTDAAINFGNSGGALLNLKGELIGINSAKAAETGVEGMGYAIPVNTAQPIIEDLMDQTTRVKVDADKAGALGLIPVDVSEEARQIYNIPTGAFVYQLTDNSAAKEAGIREGDIIVKLDKTGISSKSELLDRMQYYEAGETVLVTVKRNGDNGYEEKVIEVTLGSKADLTDSGKSAQEDSDFEDNEEESDESGGNDSYPDEGDQYNQDPYGENWYDFGGRSQIPYSDEYGGLGDLFRYFGF</sequence>
<dbReference type="Proteomes" id="UP000657421">
    <property type="component" value="Unassembled WGS sequence"/>
</dbReference>
<dbReference type="Gene3D" id="2.30.42.10">
    <property type="match status" value="1"/>
</dbReference>
<evidence type="ECO:0000259" key="5">
    <source>
        <dbReference type="PROSITE" id="PS50106"/>
    </source>
</evidence>